<protein>
    <submittedName>
        <fullName evidence="3">Class I SAM-dependent methyltransferase</fullName>
    </submittedName>
</protein>
<evidence type="ECO:0000313" key="4">
    <source>
        <dbReference type="Proteomes" id="UP000664096"/>
    </source>
</evidence>
<dbReference type="EMBL" id="JAEKJZ010000001">
    <property type="protein sequence ID" value="MBN9669617.1"/>
    <property type="molecule type" value="Genomic_DNA"/>
</dbReference>
<name>A0A939EAH1_9HYPH</name>
<dbReference type="Gene3D" id="3.40.50.150">
    <property type="entry name" value="Vaccinia Virus protein VP39"/>
    <property type="match status" value="1"/>
</dbReference>
<dbReference type="CDD" id="cd02440">
    <property type="entry name" value="AdoMet_MTases"/>
    <property type="match status" value="1"/>
</dbReference>
<dbReference type="InterPro" id="IPR029063">
    <property type="entry name" value="SAM-dependent_MTases_sf"/>
</dbReference>
<keyword evidence="1" id="KW-0808">Transferase</keyword>
<feature type="domain" description="Methyltransferase" evidence="2">
    <location>
        <begin position="35"/>
        <end position="127"/>
    </location>
</feature>
<dbReference type="AlphaFoldDB" id="A0A939EAH1"/>
<gene>
    <name evidence="3" type="ORF">JF539_04650</name>
</gene>
<reference evidence="3" key="1">
    <citation type="submission" date="2020-12" db="EMBL/GenBank/DDBJ databases">
        <title>Oil enriched cultivation method for isolating marine PHA-producing bacteria.</title>
        <authorList>
            <person name="Zheng W."/>
            <person name="Yu S."/>
            <person name="Huang Y."/>
        </authorList>
    </citation>
    <scope>NUCLEOTIDE SEQUENCE</scope>
    <source>
        <strain evidence="3">SY-2-12</strain>
    </source>
</reference>
<dbReference type="GO" id="GO:0032259">
    <property type="term" value="P:methylation"/>
    <property type="evidence" value="ECO:0007669"/>
    <property type="project" value="UniProtKB-KW"/>
</dbReference>
<accession>A0A939EAH1</accession>
<comment type="caution">
    <text evidence="3">The sequence shown here is derived from an EMBL/GenBank/DDBJ whole genome shotgun (WGS) entry which is preliminary data.</text>
</comment>
<evidence type="ECO:0000256" key="1">
    <source>
        <dbReference type="ARBA" id="ARBA00022679"/>
    </source>
</evidence>
<dbReference type="InterPro" id="IPR041698">
    <property type="entry name" value="Methyltransf_25"/>
</dbReference>
<sequence length="198" mass="21916">MWDERYATDAYVFGTAPSAFLERNADLLKPGEKALAVADGEGRNSVFMAQRGLRVTAMDNSARGLEKARRLAEDKAVEVDFRLADVTTWEWTASAYDVVAAIFIQFAPPDLRSAIFDGIEQTLKPGGLLLLHGYTPKQLDYKTGGPSAEANLYTKDLLTDRFADWDILRLEEYEEELSEGAGHSGRSALIDLIARRPA</sequence>
<keyword evidence="3" id="KW-0489">Methyltransferase</keyword>
<dbReference type="Pfam" id="PF13649">
    <property type="entry name" value="Methyltransf_25"/>
    <property type="match status" value="1"/>
</dbReference>
<dbReference type="PANTHER" id="PTHR43861">
    <property type="entry name" value="TRANS-ACONITATE 2-METHYLTRANSFERASE-RELATED"/>
    <property type="match status" value="1"/>
</dbReference>
<dbReference type="GO" id="GO:0008168">
    <property type="term" value="F:methyltransferase activity"/>
    <property type="evidence" value="ECO:0007669"/>
    <property type="project" value="UniProtKB-KW"/>
</dbReference>
<organism evidence="3 4">
    <name type="scientific">Roseibium aggregatum</name>
    <dbReference type="NCBI Taxonomy" id="187304"/>
    <lineage>
        <taxon>Bacteria</taxon>
        <taxon>Pseudomonadati</taxon>
        <taxon>Pseudomonadota</taxon>
        <taxon>Alphaproteobacteria</taxon>
        <taxon>Hyphomicrobiales</taxon>
        <taxon>Stappiaceae</taxon>
        <taxon>Roseibium</taxon>
    </lineage>
</organism>
<evidence type="ECO:0000313" key="3">
    <source>
        <dbReference type="EMBL" id="MBN9669617.1"/>
    </source>
</evidence>
<dbReference type="Proteomes" id="UP000664096">
    <property type="component" value="Unassembled WGS sequence"/>
</dbReference>
<dbReference type="PANTHER" id="PTHR43861:SF3">
    <property type="entry name" value="PUTATIVE (AFU_ORTHOLOGUE AFUA_2G14390)-RELATED"/>
    <property type="match status" value="1"/>
</dbReference>
<proteinExistence type="predicted"/>
<evidence type="ECO:0000259" key="2">
    <source>
        <dbReference type="Pfam" id="PF13649"/>
    </source>
</evidence>
<dbReference type="SUPFAM" id="SSF53335">
    <property type="entry name" value="S-adenosyl-L-methionine-dependent methyltransferases"/>
    <property type="match status" value="1"/>
</dbReference>
<dbReference type="RefSeq" id="WP_207139168.1">
    <property type="nucleotide sequence ID" value="NZ_JAEKJZ010000001.1"/>
</dbReference>